<dbReference type="Pfam" id="PF00092">
    <property type="entry name" value="VWA"/>
    <property type="match status" value="1"/>
</dbReference>
<feature type="compositionally biased region" description="Low complexity" evidence="5">
    <location>
        <begin position="121"/>
        <end position="137"/>
    </location>
</feature>
<evidence type="ECO:0000256" key="3">
    <source>
        <dbReference type="ARBA" id="ARBA00022729"/>
    </source>
</evidence>
<sequence length="1143" mass="117196">MLRSRRELARHEARRRRWFAGGLASVLVAALALGGISAAVAATTDPSQAPAVASATPTPDVSAPATEPAPDGTIPDAAAAATDAATAAPEASEPGEPTEQSADASQEPAAPVAESDDADQGDASASARLAAPPVEDAVPAEPVTLRIKKLSQRASDGTVGTLAGASFYAVAGARAAQPSIDATSPYTCTTDATGYCDIAVPALTGGSGATLHGYWIIEGTAPAGWSRLTQVATGQHTDPKTASPYMFFTGPVSDGVVEVTAETAAYADAAANRFTLKTKQDGVADVRSNPAFPESCGLSIALVFDTSRSIDHIKMAQMKAAAADFVGVDGLGGTASSVALYGFGTTAYKLLDSTSLQSEAGQDTVAQVIDEGLGTSGSGFTNWDDAFREVAFNAENERYDLVLFLSDGDPTTYGTDGASNVDTNVGFRNVEEGVFSANALKDQVGPAGDRTKVAAIGIGATPNSYLNLIAVSGPVEDEDYYLTDFPGLASKLHEIATRNCGGTLTVIKQTVDEEGVVIDESADGWSFTGSTEGDWIVGPDGMTNELTLETGALTEGSVNFPLDFTGTAQPRAVTVAEVQQEGWTAESVTCVNATVEGDAESFTVDVPANGIVSCTVVNKSSGGGGGGDVGIEKEAVIGDVPVTAPLEAGESFDYLLTVTNHGSSIATDVAVTDPVPARLQVTGITLPEGWTNDYAPAFVGEGNGVALSTPTMAPGESVEIRISVVVAPAAVPPVTLIGEDDPAPTPPALPESTLLNEACVSATVDTNPDNDCAEATVTTKDISAVVYTRCVNDAPLLGWTIVKSASLVGQPVEFLWVPNNSDVTPETTPAQVAITQPGGTTSWSDEIDWPGTAFTPSGISIDYPGWRAIVAADIVPGSTPTAYYLPGTDVVMTPEEQSEYVFNGLILDPSELDFAWRGNTDITFTVNPELTFSASYPAATETCSAARHSDVQIEKTASVEKTAPGKSFTYTLAVENVSDDAAAESVVVTDAIPADLKITNVTWPGKGDAAVFPNWDSCAVTGQNSSGYGGTLECVLFGPLQPAGSDNGGASAAPTITLAATVYSASTASVLTNVAVVDYHTFGDPTDPGRDSDDATVLLSALPATGGEPAPLLAILGLLALLAGASTLVVIRRRRAESKPTLL</sequence>
<dbReference type="CDD" id="cd00198">
    <property type="entry name" value="vWFA"/>
    <property type="match status" value="1"/>
</dbReference>
<evidence type="ECO:0000256" key="4">
    <source>
        <dbReference type="ARBA" id="ARBA00023088"/>
    </source>
</evidence>
<feature type="compositionally biased region" description="Low complexity" evidence="5">
    <location>
        <begin position="68"/>
        <end position="99"/>
    </location>
</feature>
<feature type="domain" description="Gram-positive cocci surface proteins LPxTG" evidence="8">
    <location>
        <begin position="1102"/>
        <end position="1142"/>
    </location>
</feature>
<dbReference type="SMART" id="SM00327">
    <property type="entry name" value="VWA"/>
    <property type="match status" value="1"/>
</dbReference>
<dbReference type="InterPro" id="IPR051172">
    <property type="entry name" value="Chlamydia_OmcB"/>
</dbReference>
<protein>
    <submittedName>
        <fullName evidence="9">DUF11 domain-containing protein</fullName>
    </submittedName>
</protein>
<dbReference type="EMBL" id="JAGTTN010000006">
    <property type="protein sequence ID" value="MCC2033582.1"/>
    <property type="molecule type" value="Genomic_DNA"/>
</dbReference>
<evidence type="ECO:0000256" key="2">
    <source>
        <dbReference type="ARBA" id="ARBA00022525"/>
    </source>
</evidence>
<evidence type="ECO:0000313" key="9">
    <source>
        <dbReference type="EMBL" id="MCC2033582.1"/>
    </source>
</evidence>
<dbReference type="PROSITE" id="PS50847">
    <property type="entry name" value="GRAM_POS_ANCHORING"/>
    <property type="match status" value="1"/>
</dbReference>
<keyword evidence="2" id="KW-0964">Secreted</keyword>
<keyword evidence="3" id="KW-0732">Signal</keyword>
<feature type="domain" description="VWFA" evidence="7">
    <location>
        <begin position="299"/>
        <end position="495"/>
    </location>
</feature>
<accession>A0A9X1S4J6</accession>
<dbReference type="PANTHER" id="PTHR34819">
    <property type="entry name" value="LARGE CYSTEINE-RICH PERIPLASMIC PROTEIN OMCB"/>
    <property type="match status" value="1"/>
</dbReference>
<keyword evidence="4" id="KW-0572">Peptidoglycan-anchor</keyword>
<dbReference type="PROSITE" id="PS50234">
    <property type="entry name" value="VWFA"/>
    <property type="match status" value="1"/>
</dbReference>
<evidence type="ECO:0000259" key="8">
    <source>
        <dbReference type="PROSITE" id="PS50847"/>
    </source>
</evidence>
<keyword evidence="6" id="KW-0472">Membrane</keyword>
<dbReference type="InterPro" id="IPR002035">
    <property type="entry name" value="VWF_A"/>
</dbReference>
<dbReference type="InterPro" id="IPR036465">
    <property type="entry name" value="vWFA_dom_sf"/>
</dbReference>
<feature type="region of interest" description="Disordered" evidence="5">
    <location>
        <begin position="49"/>
        <end position="137"/>
    </location>
</feature>
<proteinExistence type="predicted"/>
<organism evidence="9 10">
    <name type="scientific">Microbacterium allomyrinae</name>
    <dbReference type="NCBI Taxonomy" id="2830666"/>
    <lineage>
        <taxon>Bacteria</taxon>
        <taxon>Bacillati</taxon>
        <taxon>Actinomycetota</taxon>
        <taxon>Actinomycetes</taxon>
        <taxon>Micrococcales</taxon>
        <taxon>Microbacteriaceae</taxon>
        <taxon>Microbacterium</taxon>
    </lineage>
</organism>
<keyword evidence="10" id="KW-1185">Reference proteome</keyword>
<evidence type="ECO:0000259" key="7">
    <source>
        <dbReference type="PROSITE" id="PS50234"/>
    </source>
</evidence>
<dbReference type="InterPro" id="IPR019931">
    <property type="entry name" value="LPXTG_anchor"/>
</dbReference>
<dbReference type="Gene3D" id="3.40.50.410">
    <property type="entry name" value="von Willebrand factor, type A domain"/>
    <property type="match status" value="1"/>
</dbReference>
<dbReference type="InterPro" id="IPR001434">
    <property type="entry name" value="OmcB-like_DUF11"/>
</dbReference>
<dbReference type="Proteomes" id="UP001139354">
    <property type="component" value="Unassembled WGS sequence"/>
</dbReference>
<dbReference type="RefSeq" id="WP_229385588.1">
    <property type="nucleotide sequence ID" value="NZ_JAGTTN010000006.1"/>
</dbReference>
<dbReference type="AlphaFoldDB" id="A0A9X1S4J6"/>
<evidence type="ECO:0000256" key="5">
    <source>
        <dbReference type="SAM" id="MobiDB-lite"/>
    </source>
</evidence>
<dbReference type="Pfam" id="PF01345">
    <property type="entry name" value="DUF11"/>
    <property type="match status" value="2"/>
</dbReference>
<dbReference type="NCBIfam" id="TIGR01451">
    <property type="entry name" value="B_ant_repeat"/>
    <property type="match status" value="2"/>
</dbReference>
<evidence type="ECO:0000313" key="10">
    <source>
        <dbReference type="Proteomes" id="UP001139354"/>
    </source>
</evidence>
<keyword evidence="6" id="KW-0812">Transmembrane</keyword>
<feature type="transmembrane region" description="Helical" evidence="6">
    <location>
        <begin position="1110"/>
        <end position="1131"/>
    </location>
</feature>
<evidence type="ECO:0000256" key="1">
    <source>
        <dbReference type="ARBA" id="ARBA00022512"/>
    </source>
</evidence>
<dbReference type="SUPFAM" id="SSF53300">
    <property type="entry name" value="vWA-like"/>
    <property type="match status" value="1"/>
</dbReference>
<comment type="caution">
    <text evidence="9">The sequence shown here is derived from an EMBL/GenBank/DDBJ whole genome shotgun (WGS) entry which is preliminary data.</text>
</comment>
<dbReference type="NCBIfam" id="TIGR01167">
    <property type="entry name" value="LPXTG_anchor"/>
    <property type="match status" value="1"/>
</dbReference>
<keyword evidence="1" id="KW-0134">Cell wall</keyword>
<dbReference type="InterPro" id="IPR047589">
    <property type="entry name" value="DUF11_rpt"/>
</dbReference>
<name>A0A9X1S4J6_9MICO</name>
<keyword evidence="6" id="KW-1133">Transmembrane helix</keyword>
<gene>
    <name evidence="9" type="ORF">KEC57_15445</name>
</gene>
<evidence type="ECO:0000256" key="6">
    <source>
        <dbReference type="SAM" id="Phobius"/>
    </source>
</evidence>
<reference evidence="9" key="1">
    <citation type="submission" date="2021-04" db="EMBL/GenBank/DDBJ databases">
        <title>Microbacterium tenobrionis sp. nov. and Microbacterium allomyrinae sp. nov., isolated from larvae of Tenobrio molitor and Allomyrina dichotoma, respectively.</title>
        <authorList>
            <person name="Lee S.D."/>
        </authorList>
    </citation>
    <scope>NUCLEOTIDE SEQUENCE</scope>
    <source>
        <strain evidence="9">BWT-G7</strain>
    </source>
</reference>